<dbReference type="Gene3D" id="3.80.10.10">
    <property type="entry name" value="Ribonuclease Inhibitor"/>
    <property type="match status" value="1"/>
</dbReference>
<feature type="transmembrane region" description="Helical" evidence="2">
    <location>
        <begin position="193"/>
        <end position="214"/>
    </location>
</feature>
<comment type="caution">
    <text evidence="3">The sequence shown here is derived from an EMBL/GenBank/DDBJ whole genome shotgun (WGS) entry which is preliminary data.</text>
</comment>
<organism evidence="3 4">
    <name type="scientific">Prorocentrum cordatum</name>
    <dbReference type="NCBI Taxonomy" id="2364126"/>
    <lineage>
        <taxon>Eukaryota</taxon>
        <taxon>Sar</taxon>
        <taxon>Alveolata</taxon>
        <taxon>Dinophyceae</taxon>
        <taxon>Prorocentrales</taxon>
        <taxon>Prorocentraceae</taxon>
        <taxon>Prorocentrum</taxon>
    </lineage>
</organism>
<evidence type="ECO:0000313" key="3">
    <source>
        <dbReference type="EMBL" id="CAK0886047.1"/>
    </source>
</evidence>
<gene>
    <name evidence="3" type="ORF">PCOR1329_LOCUS67492</name>
</gene>
<name>A0ABN9WHV1_9DINO</name>
<feature type="region of interest" description="Disordered" evidence="1">
    <location>
        <begin position="30"/>
        <end position="54"/>
    </location>
</feature>
<keyword evidence="4" id="KW-1185">Reference proteome</keyword>
<evidence type="ECO:0000256" key="2">
    <source>
        <dbReference type="SAM" id="Phobius"/>
    </source>
</evidence>
<protein>
    <submittedName>
        <fullName evidence="3">Uncharacterized protein</fullName>
    </submittedName>
</protein>
<proteinExistence type="predicted"/>
<keyword evidence="2" id="KW-0472">Membrane</keyword>
<evidence type="ECO:0000313" key="4">
    <source>
        <dbReference type="Proteomes" id="UP001189429"/>
    </source>
</evidence>
<dbReference type="InterPro" id="IPR032675">
    <property type="entry name" value="LRR_dom_sf"/>
</dbReference>
<sequence length="679" mass="74470">MAGPSAPLCAGGTWACGRRSRSFWSSDSLEQAPRVPAPAPRAHTWRAGGSQGTSRPAVASVRAARLAPGQRAGPLRQNVWWGHLSVAFIAVPYVLLWMLAGPLVVRAWLALFGTGAPQRCAACAAWLVFGPLFVVALDPLVAVQYPTRQPRSSLLLSFVRLRALLVSMVESPAQAVLQSRVFWFMAGSQYVDVAFPWTLLFSICTSCLSFGLALVDVCERMAQQEVSFLTCVVDMLCVGMGWRAPLLHVLELQTRASYECEGALTDEHCRQIALAARASTVLEHVEFTDGNGLSALGIVALLETFSGPVNSVSSMAVGEWCRFGKQYVLLGFADNSIFDDEFLESLAQHLPSTAQTIQLDFGGNQQFTDQGLLRLAECLPSTARSVRLNFGGSQKFTNWGLAMLAERLPRTTQSVHLDFRDNENFTDRGLELLAKHLPSESQSVHLDFRCNRNFTDGGLERLAEHLPSGARSIHLNFRGNKNFTDRGLARLAERLPSGARSVELDFGCNKKLTDRGLERLADQLPSAAHAVQLNFNYNMNFTDRGLERLAERLPSAAQRVQLDFGCNLNFTDLGLERLAEHLPVGACVVELNFHYNQSFTDRGLDRLSERFPRAAQRVHLNFGGNQNFSARALERLRGRLPTPGDNLEVGGSLDDEMAGSPSPSVRLDFGSDGMSDDEG</sequence>
<dbReference type="Proteomes" id="UP001189429">
    <property type="component" value="Unassembled WGS sequence"/>
</dbReference>
<dbReference type="PANTHER" id="PTHR24113:SF15">
    <property type="entry name" value="NACHT DOMAIN-CONTAINING PROTEIN"/>
    <property type="match status" value="1"/>
</dbReference>
<feature type="region of interest" description="Disordered" evidence="1">
    <location>
        <begin position="639"/>
        <end position="679"/>
    </location>
</feature>
<feature type="transmembrane region" description="Helical" evidence="2">
    <location>
        <begin position="80"/>
        <end position="104"/>
    </location>
</feature>
<dbReference type="EMBL" id="CAUYUJ010018749">
    <property type="protein sequence ID" value="CAK0886047.1"/>
    <property type="molecule type" value="Genomic_DNA"/>
</dbReference>
<dbReference type="PANTHER" id="PTHR24113">
    <property type="entry name" value="RAN GTPASE-ACTIVATING PROTEIN 1"/>
    <property type="match status" value="1"/>
</dbReference>
<evidence type="ECO:0000256" key="1">
    <source>
        <dbReference type="SAM" id="MobiDB-lite"/>
    </source>
</evidence>
<keyword evidence="2" id="KW-0812">Transmembrane</keyword>
<feature type="transmembrane region" description="Helical" evidence="2">
    <location>
        <begin position="124"/>
        <end position="142"/>
    </location>
</feature>
<reference evidence="3" key="1">
    <citation type="submission" date="2023-10" db="EMBL/GenBank/DDBJ databases">
        <authorList>
            <person name="Chen Y."/>
            <person name="Shah S."/>
            <person name="Dougan E. K."/>
            <person name="Thang M."/>
            <person name="Chan C."/>
        </authorList>
    </citation>
    <scope>NUCLEOTIDE SEQUENCE [LARGE SCALE GENOMIC DNA]</scope>
</reference>
<dbReference type="InterPro" id="IPR027038">
    <property type="entry name" value="RanGap"/>
</dbReference>
<dbReference type="SUPFAM" id="SSF52047">
    <property type="entry name" value="RNI-like"/>
    <property type="match status" value="1"/>
</dbReference>
<accession>A0ABN9WHV1</accession>
<keyword evidence="2" id="KW-1133">Transmembrane helix</keyword>